<sequence length="214" mass="23003">MGDIKNIARPQYRKDTNMAKKEIQRIAKLQFPAGKVKPGPALAGVGVNMPEFTKAFNDATRDRGDEPVPVQITVYKDKTFEFKLFTSPASYKIKQAAKIQSGSKNAKTTIVATITKEQLREIAEYKLPDLNTKDVDAAMAIVAGTAKQMGVLVEGYDDIFKAKAAAKAAAKAEALASAKAAALEADSANLVETKGQGIEVTTHSDEKKANEGEE</sequence>
<evidence type="ECO:0000259" key="9">
    <source>
        <dbReference type="Pfam" id="PF00298"/>
    </source>
</evidence>
<dbReference type="InterPro" id="IPR020784">
    <property type="entry name" value="Ribosomal_uL11_N"/>
</dbReference>
<comment type="subunit">
    <text evidence="5">Part of the ribosomal stalk of the 50S ribosomal subunit. Interacts with L10 and the large rRNA to form the base of the stalk. L10 forms an elongated spine to which L12 dimers bind in a sequential fashion forming a multimeric L10(L12)X complex.</text>
</comment>
<proteinExistence type="inferred from homology"/>
<dbReference type="GO" id="GO:0003735">
    <property type="term" value="F:structural constituent of ribosome"/>
    <property type="evidence" value="ECO:0007669"/>
    <property type="project" value="InterPro"/>
</dbReference>
<dbReference type="InterPro" id="IPR036769">
    <property type="entry name" value="Ribosomal_uL11_C_sf"/>
</dbReference>
<dbReference type="Gene3D" id="3.30.1550.10">
    <property type="entry name" value="Ribosomal protein L11/L12, N-terminal domain"/>
    <property type="match status" value="1"/>
</dbReference>
<evidence type="ECO:0000313" key="12">
    <source>
        <dbReference type="Proteomes" id="UP000010466"/>
    </source>
</evidence>
<name>L0RXI3_MYCC1</name>
<dbReference type="eggNOG" id="COG0080">
    <property type="taxonomic scope" value="Bacteria"/>
</dbReference>
<comment type="function">
    <text evidence="5 7">Forms part of the ribosomal stalk which helps the ribosome interact with GTP-bound translation factors.</text>
</comment>
<evidence type="ECO:0000256" key="3">
    <source>
        <dbReference type="ARBA" id="ARBA00022980"/>
    </source>
</evidence>
<accession>L0RXI3</accession>
<evidence type="ECO:0000313" key="11">
    <source>
        <dbReference type="EMBL" id="CCP24301.1"/>
    </source>
</evidence>
<evidence type="ECO:0000256" key="1">
    <source>
        <dbReference type="ARBA" id="ARBA00010537"/>
    </source>
</evidence>
<evidence type="ECO:0000259" key="10">
    <source>
        <dbReference type="Pfam" id="PF03946"/>
    </source>
</evidence>
<dbReference type="HOGENOM" id="CLU_074237_2_2_14"/>
<keyword evidence="4 5" id="KW-0687">Ribonucleoprotein</keyword>
<dbReference type="InterPro" id="IPR006519">
    <property type="entry name" value="Ribosomal_uL11_bac-typ"/>
</dbReference>
<evidence type="ECO:0000256" key="7">
    <source>
        <dbReference type="RuleBase" id="RU003979"/>
    </source>
</evidence>
<dbReference type="GO" id="GO:0006412">
    <property type="term" value="P:translation"/>
    <property type="evidence" value="ECO:0007669"/>
    <property type="project" value="UniProtKB-UniRule"/>
</dbReference>
<feature type="compositionally biased region" description="Basic and acidic residues" evidence="8">
    <location>
        <begin position="202"/>
        <end position="214"/>
    </location>
</feature>
<gene>
    <name evidence="11" type="primary">MCYN0569</name>
    <name evidence="5" type="synonym">rplK</name>
    <name evidence="11" type="ordered locus">MCYN_0569</name>
</gene>
<dbReference type="GO" id="GO:0022625">
    <property type="term" value="C:cytosolic large ribosomal subunit"/>
    <property type="evidence" value="ECO:0007669"/>
    <property type="project" value="TreeGrafter"/>
</dbReference>
<dbReference type="STRING" id="1246955.MCYN_0569"/>
<dbReference type="SUPFAM" id="SSF46906">
    <property type="entry name" value="Ribosomal protein L11, C-terminal domain"/>
    <property type="match status" value="1"/>
</dbReference>
<dbReference type="SUPFAM" id="SSF54747">
    <property type="entry name" value="Ribosomal L11/L12e N-terminal domain"/>
    <property type="match status" value="1"/>
</dbReference>
<dbReference type="NCBIfam" id="TIGR01632">
    <property type="entry name" value="L11_bact"/>
    <property type="match status" value="1"/>
</dbReference>
<dbReference type="AlphaFoldDB" id="L0RXI3"/>
<keyword evidence="3 5" id="KW-0689">Ribosomal protein</keyword>
<evidence type="ECO:0000256" key="2">
    <source>
        <dbReference type="ARBA" id="ARBA00022481"/>
    </source>
</evidence>
<evidence type="ECO:0000256" key="8">
    <source>
        <dbReference type="SAM" id="MobiDB-lite"/>
    </source>
</evidence>
<evidence type="ECO:0000256" key="4">
    <source>
        <dbReference type="ARBA" id="ARBA00023274"/>
    </source>
</evidence>
<dbReference type="Pfam" id="PF03946">
    <property type="entry name" value="Ribosomal_L11_N"/>
    <property type="match status" value="1"/>
</dbReference>
<feature type="domain" description="Large ribosomal subunit protein uL11 C-terminal" evidence="9">
    <location>
        <begin position="86"/>
        <end position="153"/>
    </location>
</feature>
<keyword evidence="5 7" id="KW-0699">rRNA-binding</keyword>
<feature type="domain" description="Large ribosomal subunit protein uL11 N-terminal" evidence="10">
    <location>
        <begin position="28"/>
        <end position="80"/>
    </location>
</feature>
<dbReference type="Pfam" id="PF00298">
    <property type="entry name" value="Ribosomal_L11"/>
    <property type="match status" value="1"/>
</dbReference>
<dbReference type="SMART" id="SM00649">
    <property type="entry name" value="RL11"/>
    <property type="match status" value="1"/>
</dbReference>
<dbReference type="HAMAP" id="MF_00736">
    <property type="entry name" value="Ribosomal_uL11"/>
    <property type="match status" value="1"/>
</dbReference>
<comment type="similarity">
    <text evidence="1 5 6">Belongs to the universal ribosomal protein uL11 family.</text>
</comment>
<dbReference type="PATRIC" id="fig|1246955.3.peg.515"/>
<keyword evidence="5 7" id="KW-0694">RNA-binding</keyword>
<dbReference type="EMBL" id="HF559394">
    <property type="protein sequence ID" value="CCP24301.1"/>
    <property type="molecule type" value="Genomic_DNA"/>
</dbReference>
<comment type="PTM">
    <text evidence="5 7">One or more lysine residues are methylated.</text>
</comment>
<dbReference type="Proteomes" id="UP000010466">
    <property type="component" value="Chromosome"/>
</dbReference>
<dbReference type="NCBIfam" id="NF011111">
    <property type="entry name" value="PRK14539.1"/>
    <property type="match status" value="1"/>
</dbReference>
<protein>
    <recommendedName>
        <fullName evidence="5">Large ribosomal subunit protein uL11</fullName>
    </recommendedName>
</protein>
<dbReference type="KEGG" id="mcy:MCYN_0569"/>
<organism evidence="11 12">
    <name type="scientific">Mycoplasmopsis cynos (strain C142)</name>
    <name type="common">Mycoplasma cynos</name>
    <dbReference type="NCBI Taxonomy" id="1246955"/>
    <lineage>
        <taxon>Bacteria</taxon>
        <taxon>Bacillati</taxon>
        <taxon>Mycoplasmatota</taxon>
        <taxon>Mycoplasmoidales</taxon>
        <taxon>Metamycoplasmataceae</taxon>
        <taxon>Mycoplasmopsis</taxon>
    </lineage>
</organism>
<dbReference type="InterPro" id="IPR000911">
    <property type="entry name" value="Ribosomal_uL11"/>
</dbReference>
<keyword evidence="2 5" id="KW-0488">Methylation</keyword>
<keyword evidence="12" id="KW-1185">Reference proteome</keyword>
<dbReference type="PANTHER" id="PTHR11661">
    <property type="entry name" value="60S RIBOSOMAL PROTEIN L12"/>
    <property type="match status" value="1"/>
</dbReference>
<feature type="region of interest" description="Disordered" evidence="8">
    <location>
        <begin position="194"/>
        <end position="214"/>
    </location>
</feature>
<evidence type="ECO:0000256" key="5">
    <source>
        <dbReference type="HAMAP-Rule" id="MF_00736"/>
    </source>
</evidence>
<dbReference type="CDD" id="cd00349">
    <property type="entry name" value="Ribosomal_L11"/>
    <property type="match status" value="1"/>
</dbReference>
<dbReference type="InterPro" id="IPR020783">
    <property type="entry name" value="Ribosomal_uL11_C"/>
</dbReference>
<evidence type="ECO:0000256" key="6">
    <source>
        <dbReference type="RuleBase" id="RU003978"/>
    </source>
</evidence>
<dbReference type="GO" id="GO:0070180">
    <property type="term" value="F:large ribosomal subunit rRNA binding"/>
    <property type="evidence" value="ECO:0007669"/>
    <property type="project" value="UniProtKB-UniRule"/>
</dbReference>
<dbReference type="PANTHER" id="PTHR11661:SF1">
    <property type="entry name" value="LARGE RIBOSOMAL SUBUNIT PROTEIN UL11M"/>
    <property type="match status" value="1"/>
</dbReference>
<reference evidence="12" key="1">
    <citation type="journal article" date="2013" name="Genome Announc.">
        <title>Complete genome sequence of Mycoplasma cynos strain C142.</title>
        <authorList>
            <person name="Walker C.A."/>
            <person name="Mannering S.A."/>
            <person name="Shields S."/>
            <person name="Blake D.P."/>
            <person name="Brownlie J."/>
        </authorList>
    </citation>
    <scope>NUCLEOTIDE SEQUENCE [LARGE SCALE GENOMIC DNA]</scope>
    <source>
        <strain evidence="12">C142</strain>
    </source>
</reference>
<dbReference type="InterPro" id="IPR036796">
    <property type="entry name" value="Ribosomal_uL11_N_sf"/>
</dbReference>
<dbReference type="Gene3D" id="1.10.10.250">
    <property type="entry name" value="Ribosomal protein L11, C-terminal domain"/>
    <property type="match status" value="1"/>
</dbReference>